<dbReference type="Proteomes" id="UP001341281">
    <property type="component" value="Chromosome 07"/>
</dbReference>
<proteinExistence type="predicted"/>
<dbReference type="Pfam" id="PF07727">
    <property type="entry name" value="RVT_2"/>
    <property type="match status" value="1"/>
</dbReference>
<reference evidence="2 3" key="1">
    <citation type="submission" date="2024-02" db="EMBL/GenBank/DDBJ databases">
        <title>High-quality chromosome-scale genome assembly of Pensacola bahiagrass (Paspalum notatum Flugge var. saurae).</title>
        <authorList>
            <person name="Vega J.M."/>
            <person name="Podio M."/>
            <person name="Orjuela J."/>
            <person name="Siena L.A."/>
            <person name="Pessino S.C."/>
            <person name="Combes M.C."/>
            <person name="Mariac C."/>
            <person name="Albertini E."/>
            <person name="Pupilli F."/>
            <person name="Ortiz J.P.A."/>
            <person name="Leblanc O."/>
        </authorList>
    </citation>
    <scope>NUCLEOTIDE SEQUENCE [LARGE SCALE GENOMIC DNA]</scope>
    <source>
        <strain evidence="2">R1</strain>
        <tissue evidence="2">Leaf</tissue>
    </source>
</reference>
<gene>
    <name evidence="2" type="ORF">U9M48_033977</name>
</gene>
<protein>
    <recommendedName>
        <fullName evidence="1">Reverse transcriptase Ty1/copia-type domain-containing protein</fullName>
    </recommendedName>
</protein>
<dbReference type="AlphaFoldDB" id="A0AAQ3UBK5"/>
<sequence>MDNILGLGSPLGLADRELPQELLVAIGDELGSVEEAKASKEWCTAMLEEMASIEENKTLPRGHRAIGLKWVFKLKRDEHGEIVKYKARLVVKGYV</sequence>
<organism evidence="2 3">
    <name type="scientific">Paspalum notatum var. saurae</name>
    <dbReference type="NCBI Taxonomy" id="547442"/>
    <lineage>
        <taxon>Eukaryota</taxon>
        <taxon>Viridiplantae</taxon>
        <taxon>Streptophyta</taxon>
        <taxon>Embryophyta</taxon>
        <taxon>Tracheophyta</taxon>
        <taxon>Spermatophyta</taxon>
        <taxon>Magnoliopsida</taxon>
        <taxon>Liliopsida</taxon>
        <taxon>Poales</taxon>
        <taxon>Poaceae</taxon>
        <taxon>PACMAD clade</taxon>
        <taxon>Panicoideae</taxon>
        <taxon>Andropogonodae</taxon>
        <taxon>Paspaleae</taxon>
        <taxon>Paspalinae</taxon>
        <taxon>Paspalum</taxon>
    </lineage>
</organism>
<dbReference type="InterPro" id="IPR013103">
    <property type="entry name" value="RVT_2"/>
</dbReference>
<accession>A0AAQ3UBK5</accession>
<name>A0AAQ3UBK5_PASNO</name>
<keyword evidence="3" id="KW-1185">Reference proteome</keyword>
<evidence type="ECO:0000313" key="3">
    <source>
        <dbReference type="Proteomes" id="UP001341281"/>
    </source>
</evidence>
<evidence type="ECO:0000313" key="2">
    <source>
        <dbReference type="EMBL" id="WVZ87322.1"/>
    </source>
</evidence>
<evidence type="ECO:0000259" key="1">
    <source>
        <dbReference type="Pfam" id="PF07727"/>
    </source>
</evidence>
<dbReference type="EMBL" id="CP144751">
    <property type="protein sequence ID" value="WVZ87322.1"/>
    <property type="molecule type" value="Genomic_DNA"/>
</dbReference>
<feature type="domain" description="Reverse transcriptase Ty1/copia-type" evidence="1">
    <location>
        <begin position="59"/>
        <end position="95"/>
    </location>
</feature>